<evidence type="ECO:0000259" key="8">
    <source>
        <dbReference type="Pfam" id="PF01545"/>
    </source>
</evidence>
<gene>
    <name evidence="9" type="ORF">THAPSDRAFT_4507</name>
</gene>
<dbReference type="AlphaFoldDB" id="B8BZG9"/>
<keyword evidence="2 7" id="KW-0812">Transmembrane</keyword>
<accession>B8BZG9</accession>
<evidence type="ECO:0000256" key="3">
    <source>
        <dbReference type="ARBA" id="ARBA00022906"/>
    </source>
</evidence>
<comment type="subcellular location">
    <subcellularLocation>
        <location evidence="1">Membrane</location>
        <topology evidence="1">Multi-pass membrane protein</topology>
    </subcellularLocation>
</comment>
<sequence length="372" mass="41224">MESTDQPPNDELQHRQSSDDRDGTDNISTEEEQRQQCCFCWIHGRSDDSIFVKPSNETLLCVAFVSFMGFTSVQSVVAFVAKSEAMMGDSAAMAVDALTYGFNLYAERQKSQAVDESVVSEDGGIELTSNNPNGASLQMITRNDSDDSTERIQQKLQLYRRRRHLHLELIPPLMSVSILIVVIGFVLHKAIHILVLDSHRSKSEQSRPNLILMMTFSCLNLLLDLVNVTCFARAKHLMGYNTIDVHVESVKSTRQQYGKINHGGGVRSDYSDYLQPAGLGGNGETEESNEDEMAEDNNKEERVNLNMCSAYTHVFADTLRSIAVIIASLIAEISKTVTPEVADATAAVVVSAVILLSLIPLFQGLVRMLMEK</sequence>
<dbReference type="GO" id="GO:0071577">
    <property type="term" value="P:zinc ion transmembrane transport"/>
    <property type="evidence" value="ECO:0000318"/>
    <property type="project" value="GO_Central"/>
</dbReference>
<dbReference type="InterPro" id="IPR027469">
    <property type="entry name" value="Cation_efflux_TMD_sf"/>
</dbReference>
<reference evidence="9 10" key="1">
    <citation type="journal article" date="2004" name="Science">
        <title>The genome of the diatom Thalassiosira pseudonana: ecology, evolution, and metabolism.</title>
        <authorList>
            <person name="Armbrust E.V."/>
            <person name="Berges J.A."/>
            <person name="Bowler C."/>
            <person name="Green B.R."/>
            <person name="Martinez D."/>
            <person name="Putnam N.H."/>
            <person name="Zhou S."/>
            <person name="Allen A.E."/>
            <person name="Apt K.E."/>
            <person name="Bechner M."/>
            <person name="Brzezinski M.A."/>
            <person name="Chaal B.K."/>
            <person name="Chiovitti A."/>
            <person name="Davis A.K."/>
            <person name="Demarest M.S."/>
            <person name="Detter J.C."/>
            <person name="Glavina T."/>
            <person name="Goodstein D."/>
            <person name="Hadi M.Z."/>
            <person name="Hellsten U."/>
            <person name="Hildebrand M."/>
            <person name="Jenkins B.D."/>
            <person name="Jurka J."/>
            <person name="Kapitonov V.V."/>
            <person name="Kroger N."/>
            <person name="Lau W.W."/>
            <person name="Lane T.W."/>
            <person name="Larimer F.W."/>
            <person name="Lippmeier J.C."/>
            <person name="Lucas S."/>
            <person name="Medina M."/>
            <person name="Montsant A."/>
            <person name="Obornik M."/>
            <person name="Parker M.S."/>
            <person name="Palenik B."/>
            <person name="Pazour G.J."/>
            <person name="Richardson P.M."/>
            <person name="Rynearson T.A."/>
            <person name="Saito M.A."/>
            <person name="Schwartz D.C."/>
            <person name="Thamatrakoln K."/>
            <person name="Valentin K."/>
            <person name="Vardi A."/>
            <person name="Wilkerson F.P."/>
            <person name="Rokhsar D.S."/>
        </authorList>
    </citation>
    <scope>NUCLEOTIDE SEQUENCE [LARGE SCALE GENOMIC DNA]</scope>
    <source>
        <strain evidence="9 10">CCMP1335</strain>
    </source>
</reference>
<evidence type="ECO:0000313" key="10">
    <source>
        <dbReference type="Proteomes" id="UP000001449"/>
    </source>
</evidence>
<keyword evidence="3" id="KW-0862">Zinc</keyword>
<evidence type="ECO:0000256" key="7">
    <source>
        <dbReference type="SAM" id="Phobius"/>
    </source>
</evidence>
<keyword evidence="3" id="KW-0406">Ion transport</keyword>
<feature type="domain" description="Cation efflux protein transmembrane" evidence="8">
    <location>
        <begin position="173"/>
        <end position="370"/>
    </location>
</feature>
<evidence type="ECO:0000313" key="9">
    <source>
        <dbReference type="EMBL" id="EED93353.1"/>
    </source>
</evidence>
<dbReference type="EMBL" id="CM000641">
    <property type="protein sequence ID" value="EED93353.1"/>
    <property type="molecule type" value="Genomic_DNA"/>
</dbReference>
<dbReference type="GO" id="GO:0005385">
    <property type="term" value="F:zinc ion transmembrane transporter activity"/>
    <property type="evidence" value="ECO:0000318"/>
    <property type="project" value="GO_Central"/>
</dbReference>
<evidence type="ECO:0000256" key="5">
    <source>
        <dbReference type="ARBA" id="ARBA00023136"/>
    </source>
</evidence>
<protein>
    <recommendedName>
        <fullName evidence="8">Cation efflux protein transmembrane domain-containing protein</fullName>
    </recommendedName>
</protein>
<dbReference type="PaxDb" id="35128-Thaps4507"/>
<dbReference type="eggNOG" id="ENOG502SM7Y">
    <property type="taxonomic scope" value="Eukaryota"/>
</dbReference>
<reference evidence="9 10" key="2">
    <citation type="journal article" date="2008" name="Nature">
        <title>The Phaeodactylum genome reveals the evolutionary history of diatom genomes.</title>
        <authorList>
            <person name="Bowler C."/>
            <person name="Allen A.E."/>
            <person name="Badger J.H."/>
            <person name="Grimwood J."/>
            <person name="Jabbari K."/>
            <person name="Kuo A."/>
            <person name="Maheswari U."/>
            <person name="Martens C."/>
            <person name="Maumus F."/>
            <person name="Otillar R.P."/>
            <person name="Rayko E."/>
            <person name="Salamov A."/>
            <person name="Vandepoele K."/>
            <person name="Beszteri B."/>
            <person name="Gruber A."/>
            <person name="Heijde M."/>
            <person name="Katinka M."/>
            <person name="Mock T."/>
            <person name="Valentin K."/>
            <person name="Verret F."/>
            <person name="Berges J.A."/>
            <person name="Brownlee C."/>
            <person name="Cadoret J.P."/>
            <person name="Chiovitti A."/>
            <person name="Choi C.J."/>
            <person name="Coesel S."/>
            <person name="De Martino A."/>
            <person name="Detter J.C."/>
            <person name="Durkin C."/>
            <person name="Falciatore A."/>
            <person name="Fournet J."/>
            <person name="Haruta M."/>
            <person name="Huysman M.J."/>
            <person name="Jenkins B.D."/>
            <person name="Jiroutova K."/>
            <person name="Jorgensen R.E."/>
            <person name="Joubert Y."/>
            <person name="Kaplan A."/>
            <person name="Kroger N."/>
            <person name="Kroth P.G."/>
            <person name="La Roche J."/>
            <person name="Lindquist E."/>
            <person name="Lommer M."/>
            <person name="Martin-Jezequel V."/>
            <person name="Lopez P.J."/>
            <person name="Lucas S."/>
            <person name="Mangogna M."/>
            <person name="McGinnis K."/>
            <person name="Medlin L.K."/>
            <person name="Montsant A."/>
            <person name="Oudot-Le Secq M.P."/>
            <person name="Napoli C."/>
            <person name="Obornik M."/>
            <person name="Parker M.S."/>
            <person name="Petit J.L."/>
            <person name="Porcel B.M."/>
            <person name="Poulsen N."/>
            <person name="Robison M."/>
            <person name="Rychlewski L."/>
            <person name="Rynearson T.A."/>
            <person name="Schmutz J."/>
            <person name="Shapiro H."/>
            <person name="Siaut M."/>
            <person name="Stanley M."/>
            <person name="Sussman M.R."/>
            <person name="Taylor A.R."/>
            <person name="Vardi A."/>
            <person name="von Dassow P."/>
            <person name="Vyverman W."/>
            <person name="Willis A."/>
            <person name="Wyrwicz L.S."/>
            <person name="Rokhsar D.S."/>
            <person name="Weissenbach J."/>
            <person name="Armbrust E.V."/>
            <person name="Green B.R."/>
            <person name="Van de Peer Y."/>
            <person name="Grigoriev I.V."/>
        </authorList>
    </citation>
    <scope>NUCLEOTIDE SEQUENCE [LARGE SCALE GENOMIC DNA]</scope>
    <source>
        <strain evidence="9 10">CCMP1335</strain>
    </source>
</reference>
<evidence type="ECO:0000256" key="6">
    <source>
        <dbReference type="SAM" id="MobiDB-lite"/>
    </source>
</evidence>
<dbReference type="HOGENOM" id="CLU_861843_0_0_1"/>
<dbReference type="KEGG" id="tps:THAPSDRAFT_4507"/>
<keyword evidence="3" id="KW-0813">Transport</keyword>
<dbReference type="GeneID" id="7446095"/>
<dbReference type="Proteomes" id="UP000001449">
    <property type="component" value="Chromosome 4"/>
</dbReference>
<feature type="transmembrane region" description="Helical" evidence="7">
    <location>
        <begin position="346"/>
        <end position="366"/>
    </location>
</feature>
<evidence type="ECO:0000256" key="2">
    <source>
        <dbReference type="ARBA" id="ARBA00022692"/>
    </source>
</evidence>
<dbReference type="InterPro" id="IPR058533">
    <property type="entry name" value="Cation_efflux_TM"/>
</dbReference>
<name>B8BZG9_THAPS</name>
<dbReference type="InterPro" id="IPR050681">
    <property type="entry name" value="CDF/SLC30A"/>
</dbReference>
<dbReference type="RefSeq" id="XP_002289816.1">
    <property type="nucleotide sequence ID" value="XM_002289780.1"/>
</dbReference>
<dbReference type="PANTHER" id="PTHR11562">
    <property type="entry name" value="CATION EFFLUX PROTEIN/ ZINC TRANSPORTER"/>
    <property type="match status" value="1"/>
</dbReference>
<dbReference type="Gene3D" id="1.20.1510.10">
    <property type="entry name" value="Cation efflux protein transmembrane domain"/>
    <property type="match status" value="1"/>
</dbReference>
<dbReference type="GO" id="GO:0005886">
    <property type="term" value="C:plasma membrane"/>
    <property type="evidence" value="ECO:0000318"/>
    <property type="project" value="GO_Central"/>
</dbReference>
<dbReference type="SUPFAM" id="SSF161111">
    <property type="entry name" value="Cation efflux protein transmembrane domain-like"/>
    <property type="match status" value="2"/>
</dbReference>
<evidence type="ECO:0000256" key="1">
    <source>
        <dbReference type="ARBA" id="ARBA00004141"/>
    </source>
</evidence>
<dbReference type="OMA" id="SEAMMGD"/>
<keyword evidence="10" id="KW-1185">Reference proteome</keyword>
<dbReference type="Pfam" id="PF01545">
    <property type="entry name" value="Cation_efflux"/>
    <property type="match status" value="1"/>
</dbReference>
<organism evidence="9 10">
    <name type="scientific">Thalassiosira pseudonana</name>
    <name type="common">Marine diatom</name>
    <name type="synonym">Cyclotella nana</name>
    <dbReference type="NCBI Taxonomy" id="35128"/>
    <lineage>
        <taxon>Eukaryota</taxon>
        <taxon>Sar</taxon>
        <taxon>Stramenopiles</taxon>
        <taxon>Ochrophyta</taxon>
        <taxon>Bacillariophyta</taxon>
        <taxon>Coscinodiscophyceae</taxon>
        <taxon>Thalassiosirophycidae</taxon>
        <taxon>Thalassiosirales</taxon>
        <taxon>Thalassiosiraceae</taxon>
        <taxon>Thalassiosira</taxon>
    </lineage>
</organism>
<keyword evidence="5 7" id="KW-0472">Membrane</keyword>
<feature type="region of interest" description="Disordered" evidence="6">
    <location>
        <begin position="1"/>
        <end position="29"/>
    </location>
</feature>
<dbReference type="PANTHER" id="PTHR11562:SF17">
    <property type="entry name" value="RE54080P-RELATED"/>
    <property type="match status" value="1"/>
</dbReference>
<feature type="transmembrane region" description="Helical" evidence="7">
    <location>
        <begin position="59"/>
        <end position="81"/>
    </location>
</feature>
<proteinExistence type="predicted"/>
<keyword evidence="3" id="KW-0864">Zinc transport</keyword>
<keyword evidence="4 7" id="KW-1133">Transmembrane helix</keyword>
<feature type="compositionally biased region" description="Basic and acidic residues" evidence="6">
    <location>
        <begin position="11"/>
        <end position="24"/>
    </location>
</feature>
<evidence type="ECO:0000256" key="4">
    <source>
        <dbReference type="ARBA" id="ARBA00022989"/>
    </source>
</evidence>
<feature type="transmembrane region" description="Helical" evidence="7">
    <location>
        <begin position="169"/>
        <end position="191"/>
    </location>
</feature>
<dbReference type="InParanoid" id="B8BZG9"/>
<feature type="transmembrane region" description="Helical" evidence="7">
    <location>
        <begin position="211"/>
        <end position="232"/>
    </location>
</feature>
<feature type="transmembrane region" description="Helical" evidence="7">
    <location>
        <begin position="314"/>
        <end position="334"/>
    </location>
</feature>